<dbReference type="EMBL" id="CP011126">
    <property type="protein sequence ID" value="AKQ33860.1"/>
    <property type="molecule type" value="Genomic_DNA"/>
</dbReference>
<dbReference type="CDD" id="cd02440">
    <property type="entry name" value="AdoMet_MTases"/>
    <property type="match status" value="1"/>
</dbReference>
<dbReference type="GO" id="GO:0032259">
    <property type="term" value="P:methylation"/>
    <property type="evidence" value="ECO:0007669"/>
    <property type="project" value="UniProtKB-KW"/>
</dbReference>
<dbReference type="RefSeq" id="WP_048875818.1">
    <property type="nucleotide sequence ID" value="NZ_CP011126.1"/>
</dbReference>
<organism evidence="2 3">
    <name type="scientific">Candidatus Coxiella mudrowiae</name>
    <dbReference type="NCBI Taxonomy" id="2054173"/>
    <lineage>
        <taxon>Bacteria</taxon>
        <taxon>Pseudomonadati</taxon>
        <taxon>Pseudomonadota</taxon>
        <taxon>Gammaproteobacteria</taxon>
        <taxon>Legionellales</taxon>
        <taxon>Coxiellaceae</taxon>
        <taxon>Coxiella</taxon>
    </lineage>
</organism>
<dbReference type="GO" id="GO:0008168">
    <property type="term" value="F:methyltransferase activity"/>
    <property type="evidence" value="ECO:0007669"/>
    <property type="project" value="UniProtKB-KW"/>
</dbReference>
<dbReference type="Gene3D" id="3.40.50.150">
    <property type="entry name" value="Vaccinia Virus protein VP39"/>
    <property type="match status" value="1"/>
</dbReference>
<reference evidence="2 3" key="1">
    <citation type="journal article" date="2015" name="Genome Biol. Evol.">
        <title>Distinctive Genome Reduction Rates Revealed by Genomic Analyses of Two Coxiella-Like Endosymbionts in Ticks.</title>
        <authorList>
            <person name="Gottlieb Y."/>
            <person name="Lalzar I."/>
            <person name="Klasson L."/>
        </authorList>
    </citation>
    <scope>NUCLEOTIDE SEQUENCE [LARGE SCALE GENOMIC DNA]</scope>
    <source>
        <strain evidence="2 3">CRt</strain>
    </source>
</reference>
<evidence type="ECO:0000313" key="3">
    <source>
        <dbReference type="Proteomes" id="UP000063965"/>
    </source>
</evidence>
<dbReference type="SUPFAM" id="SSF53335">
    <property type="entry name" value="S-adenosyl-L-methionine-dependent methyltransferases"/>
    <property type="match status" value="1"/>
</dbReference>
<dbReference type="InterPro" id="IPR013216">
    <property type="entry name" value="Methyltransf_11"/>
</dbReference>
<dbReference type="InterPro" id="IPR029063">
    <property type="entry name" value="SAM-dependent_MTases_sf"/>
</dbReference>
<proteinExistence type="predicted"/>
<evidence type="ECO:0000313" key="2">
    <source>
        <dbReference type="EMBL" id="AKQ33860.1"/>
    </source>
</evidence>
<keyword evidence="2" id="KW-0808">Transferase</keyword>
<dbReference type="Pfam" id="PF08241">
    <property type="entry name" value="Methyltransf_11"/>
    <property type="match status" value="1"/>
</dbReference>
<feature type="domain" description="Methyltransferase type 11" evidence="1">
    <location>
        <begin position="74"/>
        <end position="123"/>
    </location>
</feature>
<accession>A0ABM5UV59</accession>
<keyword evidence="2" id="KW-0489">Methyltransferase</keyword>
<evidence type="ECO:0000259" key="1">
    <source>
        <dbReference type="Pfam" id="PF08241"/>
    </source>
</evidence>
<name>A0ABM5UV59_9COXI</name>
<protein>
    <submittedName>
        <fullName evidence="2">Methyltransferase</fullName>
    </submittedName>
</protein>
<dbReference type="Proteomes" id="UP000063965">
    <property type="component" value="Chromosome"/>
</dbReference>
<gene>
    <name evidence="2" type="ORF">CleRT_12890</name>
</gene>
<sequence length="243" mass="28257">MDGSSLEIMRDWYQHPPGSLILSWENEEATRFLKTIRGKYLIQIGGETTLAHSAGSPILYHIQLTSEPTDNLLSIQMDWQELPLLSDSIDVFVLVHVLEFINYPVKLIQEIFRVLKPGGRLFIFGFNPWSLWGLEKLFFIKRGVPWNGKFWACEQVKRWLINFKYSISFSKTFYYGFLPENRSNRRLHLIKEIIGKVCFPTAGGIYLLAAKKEIYAPVHRRILWKKESVIVQSVIKPTPSLKL</sequence>
<keyword evidence="3" id="KW-1185">Reference proteome</keyword>